<accession>A0A940SVL6</accession>
<evidence type="ECO:0000313" key="2">
    <source>
        <dbReference type="EMBL" id="MBP1040453.1"/>
    </source>
</evidence>
<feature type="transmembrane region" description="Helical" evidence="1">
    <location>
        <begin position="185"/>
        <end position="202"/>
    </location>
</feature>
<keyword evidence="1" id="KW-0812">Transmembrane</keyword>
<protein>
    <submittedName>
        <fullName evidence="2">Uncharacterized protein</fullName>
    </submittedName>
</protein>
<organism evidence="2 3">
    <name type="scientific">Vagococcus allomyrinae</name>
    <dbReference type="NCBI Taxonomy" id="2794353"/>
    <lineage>
        <taxon>Bacteria</taxon>
        <taxon>Bacillati</taxon>
        <taxon>Bacillota</taxon>
        <taxon>Bacilli</taxon>
        <taxon>Lactobacillales</taxon>
        <taxon>Enterococcaceae</taxon>
        <taxon>Vagococcus</taxon>
    </lineage>
</organism>
<keyword evidence="3" id="KW-1185">Reference proteome</keyword>
<dbReference type="AlphaFoldDB" id="A0A940SVL6"/>
<sequence length="251" mass="29451">MTPKPISHTLAYPLLIAVLRTLMAILPGLLLVEDRVDISFALVLLILYLVLSEVFQVLIQQTHASDQSFSLNLYIGKVVIGIICIWIITNKLAPQYGIILLMYEIFQFFIFSEKYNYQETILYTCLNAFFKGIVFNLVISIHYPYAFKPFYFWSYVFSFLIVLIGTFLTQSLYARRDQSGTFNRLSLFSFLFLIGFLAYQVYMKHLNWLLLLPIIITIFLATWFILRHNNRKKRELTLNAALLLILFIYYI</sequence>
<feature type="transmembrane region" description="Helical" evidence="1">
    <location>
        <begin position="38"/>
        <end position="59"/>
    </location>
</feature>
<dbReference type="RefSeq" id="WP_209525391.1">
    <property type="nucleotide sequence ID" value="NZ_JAEEGA010000002.1"/>
</dbReference>
<evidence type="ECO:0000313" key="3">
    <source>
        <dbReference type="Proteomes" id="UP000674938"/>
    </source>
</evidence>
<gene>
    <name evidence="2" type="ORF">I6N95_05430</name>
</gene>
<keyword evidence="1" id="KW-1133">Transmembrane helix</keyword>
<feature type="transmembrane region" description="Helical" evidence="1">
    <location>
        <begin position="208"/>
        <end position="226"/>
    </location>
</feature>
<comment type="caution">
    <text evidence="2">The sequence shown here is derived from an EMBL/GenBank/DDBJ whole genome shotgun (WGS) entry which is preliminary data.</text>
</comment>
<reference evidence="2" key="1">
    <citation type="submission" date="2020-12" db="EMBL/GenBank/DDBJ databases">
        <title>Vagococcus allomyrinae sp. nov. and Enterococcus lavae sp. nov., isolated from the larvae of Allomyrina dichotoma.</title>
        <authorList>
            <person name="Lee S.D."/>
        </authorList>
    </citation>
    <scope>NUCLEOTIDE SEQUENCE</scope>
    <source>
        <strain evidence="2">BWB3-3</strain>
    </source>
</reference>
<name>A0A940SVL6_9ENTE</name>
<feature type="transmembrane region" description="Helical" evidence="1">
    <location>
        <begin position="151"/>
        <end position="173"/>
    </location>
</feature>
<dbReference type="Proteomes" id="UP000674938">
    <property type="component" value="Unassembled WGS sequence"/>
</dbReference>
<keyword evidence="1" id="KW-0472">Membrane</keyword>
<evidence type="ECO:0000256" key="1">
    <source>
        <dbReference type="SAM" id="Phobius"/>
    </source>
</evidence>
<feature type="transmembrane region" description="Helical" evidence="1">
    <location>
        <begin position="121"/>
        <end position="145"/>
    </location>
</feature>
<feature type="transmembrane region" description="Helical" evidence="1">
    <location>
        <begin position="71"/>
        <end position="89"/>
    </location>
</feature>
<dbReference type="EMBL" id="JAEEGA010000002">
    <property type="protein sequence ID" value="MBP1040453.1"/>
    <property type="molecule type" value="Genomic_DNA"/>
</dbReference>
<proteinExistence type="predicted"/>
<feature type="transmembrane region" description="Helical" evidence="1">
    <location>
        <begin position="12"/>
        <end position="32"/>
    </location>
</feature>